<dbReference type="InterPro" id="IPR023794">
    <property type="entry name" value="MI/DCI_dehydrogenase"/>
</dbReference>
<reference evidence="7 8" key="1">
    <citation type="submission" date="2018-09" db="EMBL/GenBank/DDBJ databases">
        <title>Genomic Encyclopedia of Archaeal and Bacterial Type Strains, Phase II (KMG-II): from individual species to whole genera.</title>
        <authorList>
            <person name="Goeker M."/>
        </authorList>
    </citation>
    <scope>NUCLEOTIDE SEQUENCE [LARGE SCALE GENOMIC DNA]</scope>
    <source>
        <strain evidence="7 8">DSM 17008</strain>
    </source>
</reference>
<evidence type="ECO:0000256" key="2">
    <source>
        <dbReference type="ARBA" id="ARBA00023002"/>
    </source>
</evidence>
<comment type="similarity">
    <text evidence="1 4">Belongs to the Gfo/Idh/MocA family.</text>
</comment>
<name>A0A419UWZ7_9BACL</name>
<comment type="catalytic activity">
    <reaction evidence="4">
        <text>myo-inositol + NAD(+) = scyllo-inosose + NADH + H(+)</text>
        <dbReference type="Rhea" id="RHEA:16949"/>
        <dbReference type="ChEBI" id="CHEBI:15378"/>
        <dbReference type="ChEBI" id="CHEBI:17268"/>
        <dbReference type="ChEBI" id="CHEBI:17811"/>
        <dbReference type="ChEBI" id="CHEBI:57540"/>
        <dbReference type="ChEBI" id="CHEBI:57945"/>
        <dbReference type="EC" id="1.1.1.18"/>
    </reaction>
</comment>
<dbReference type="Pfam" id="PF02894">
    <property type="entry name" value="GFO_IDH_MocA_C"/>
    <property type="match status" value="1"/>
</dbReference>
<dbReference type="Pfam" id="PF01408">
    <property type="entry name" value="GFO_IDH_MocA"/>
    <property type="match status" value="1"/>
</dbReference>
<dbReference type="InterPro" id="IPR004104">
    <property type="entry name" value="Gfo/Idh/MocA-like_OxRdtase_C"/>
</dbReference>
<evidence type="ECO:0000256" key="3">
    <source>
        <dbReference type="ARBA" id="ARBA00023027"/>
    </source>
</evidence>
<evidence type="ECO:0000259" key="6">
    <source>
        <dbReference type="Pfam" id="PF02894"/>
    </source>
</evidence>
<dbReference type="AlphaFoldDB" id="A0A419UWZ7"/>
<feature type="domain" description="Gfo/Idh/MocA-like oxidoreductase N-terminal" evidence="5">
    <location>
        <begin position="4"/>
        <end position="125"/>
    </location>
</feature>
<comment type="catalytic activity">
    <reaction evidence="4">
        <text>1D-chiro-inositol + NAD(+) = scyllo-inosine + NADH + H(+)</text>
        <dbReference type="Rhea" id="RHEA:25832"/>
        <dbReference type="ChEBI" id="CHEBI:15378"/>
        <dbReference type="ChEBI" id="CHEBI:27372"/>
        <dbReference type="ChEBI" id="CHEBI:50920"/>
        <dbReference type="ChEBI" id="CHEBI:57540"/>
        <dbReference type="ChEBI" id="CHEBI:57945"/>
        <dbReference type="EC" id="1.1.1.369"/>
    </reaction>
</comment>
<keyword evidence="8" id="KW-1185">Reference proteome</keyword>
<dbReference type="Gene3D" id="3.30.360.10">
    <property type="entry name" value="Dihydrodipicolinate Reductase, domain 2"/>
    <property type="match status" value="1"/>
</dbReference>
<evidence type="ECO:0000313" key="7">
    <source>
        <dbReference type="EMBL" id="RKD69646.1"/>
    </source>
</evidence>
<dbReference type="UniPathway" id="UPA00076">
    <property type="reaction ID" value="UER00143"/>
</dbReference>
<dbReference type="InterPro" id="IPR036291">
    <property type="entry name" value="NAD(P)-bd_dom_sf"/>
</dbReference>
<accession>A0A419UWZ7</accession>
<dbReference type="InterPro" id="IPR000683">
    <property type="entry name" value="Gfo/Idh/MocA-like_OxRdtase_N"/>
</dbReference>
<feature type="domain" description="Gfo/Idh/MocA-like oxidoreductase C-terminal" evidence="6">
    <location>
        <begin position="137"/>
        <end position="323"/>
    </location>
</feature>
<dbReference type="RefSeq" id="WP_120194207.1">
    <property type="nucleotide sequence ID" value="NZ_RAPK01000011.1"/>
</dbReference>
<comment type="pathway">
    <text evidence="4">Polyol metabolism; myo-inositol degradation into acetyl-CoA; acetyl-CoA from myo-inositol: step 1/7.</text>
</comment>
<dbReference type="OrthoDB" id="9815825at2"/>
<gene>
    <name evidence="4" type="primary">iolG</name>
    <name evidence="7" type="ORF">ATL39_3072</name>
</gene>
<comment type="subunit">
    <text evidence="4">Homotetramer.</text>
</comment>
<keyword evidence="3 4" id="KW-0520">NAD</keyword>
<proteinExistence type="inferred from homology"/>
<dbReference type="PANTHER" id="PTHR43593:SF1">
    <property type="entry name" value="INOSITOL 2-DEHYDROGENASE"/>
    <property type="match status" value="1"/>
</dbReference>
<dbReference type="PANTHER" id="PTHR43593">
    <property type="match status" value="1"/>
</dbReference>
<dbReference type="EC" id="1.1.1.18" evidence="4"/>
<dbReference type="EC" id="1.1.1.369" evidence="4"/>
<comment type="function">
    <text evidence="4">Involved in the oxidation of myo-inositol (MI) and D-chiro-inositol (DCI) to 2-keto-myo-inositol (2KMI or 2-inosose) and 1-keto-D-chiro-inositol (1KDCI), respectively.</text>
</comment>
<dbReference type="GO" id="GO:0019310">
    <property type="term" value="P:inositol catabolic process"/>
    <property type="evidence" value="ECO:0007669"/>
    <property type="project" value="UniProtKB-UniRule"/>
</dbReference>
<dbReference type="Gene3D" id="3.40.50.720">
    <property type="entry name" value="NAD(P)-binding Rossmann-like Domain"/>
    <property type="match status" value="1"/>
</dbReference>
<evidence type="ECO:0000313" key="8">
    <source>
        <dbReference type="Proteomes" id="UP000285120"/>
    </source>
</evidence>
<dbReference type="GO" id="GO:0000166">
    <property type="term" value="F:nucleotide binding"/>
    <property type="evidence" value="ECO:0007669"/>
    <property type="project" value="InterPro"/>
</dbReference>
<dbReference type="HAMAP" id="MF_01671">
    <property type="entry name" value="IolG"/>
    <property type="match status" value="1"/>
</dbReference>
<keyword evidence="2 4" id="KW-0560">Oxidoreductase</keyword>
<dbReference type="InterPro" id="IPR050424">
    <property type="entry name" value="Gfo-Idh-MocA_inositol_DH"/>
</dbReference>
<evidence type="ECO:0000256" key="1">
    <source>
        <dbReference type="ARBA" id="ARBA00010928"/>
    </source>
</evidence>
<evidence type="ECO:0000259" key="5">
    <source>
        <dbReference type="Pfam" id="PF01408"/>
    </source>
</evidence>
<dbReference type="SUPFAM" id="SSF51735">
    <property type="entry name" value="NAD(P)-binding Rossmann-fold domains"/>
    <property type="match status" value="1"/>
</dbReference>
<organism evidence="7 8">
    <name type="scientific">Sinobaca qinghaiensis</name>
    <dbReference type="NCBI Taxonomy" id="342944"/>
    <lineage>
        <taxon>Bacteria</taxon>
        <taxon>Bacillati</taxon>
        <taxon>Bacillota</taxon>
        <taxon>Bacilli</taxon>
        <taxon>Bacillales</taxon>
        <taxon>Sporolactobacillaceae</taxon>
        <taxon>Sinobaca</taxon>
    </lineage>
</organism>
<dbReference type="Proteomes" id="UP000285120">
    <property type="component" value="Unassembled WGS sequence"/>
</dbReference>
<sequence length="346" mass="38707">MNLGFGVVGTGAIGQEHMKRITRKLTGADIVAVTDVNQELAGNIVKELNLNASVHKDDTELINDPNVKAVLVTSWGPAHEGTVLKAIEAGKFVFVEKPLATTSEGCERIVTAEQEQGKRLVQVGFMRRYDSGYLQMKEAIDNNFIGEPLMVRCSHRNPEVGERYTTDMAILDTLIHEIDTLHWLVGDDYKSIQVTYPKKSSRALEHLKDPQIVTFETKSGIIMHAEIFVNCQFGYDIQCEVIGEEGVVKLPEVPSVGYRKDGVRGYKILQDWQHRFNDAFNNEFQDFIDSINQKGEPQGPSSWDGYIASVTGDAGVRAQTSEQVEVIELPDRPDFYKKTKLEESSL</sequence>
<comment type="caution">
    <text evidence="7">The sequence shown here is derived from an EMBL/GenBank/DDBJ whole genome shotgun (WGS) entry which is preliminary data.</text>
</comment>
<dbReference type="EMBL" id="RAPK01000011">
    <property type="protein sequence ID" value="RKD69646.1"/>
    <property type="molecule type" value="Genomic_DNA"/>
</dbReference>
<protein>
    <recommendedName>
        <fullName evidence="4">Inositol 2-dehydrogenase/D-chiro-inositol 3-dehydrogenase</fullName>
        <ecNumber evidence="4">1.1.1.18</ecNumber>
        <ecNumber evidence="4">1.1.1.369</ecNumber>
    </recommendedName>
    <alternativeName>
        <fullName evidence="4">Myo-inositol 2-dehydrogenase/D-chiro-inositol 3-dehydrogenase</fullName>
        <shortName evidence="4">MI 2-dehydrogenase/DCI 3-dehydrogenase</shortName>
    </alternativeName>
</protein>
<dbReference type="SUPFAM" id="SSF55347">
    <property type="entry name" value="Glyceraldehyde-3-phosphate dehydrogenase-like, C-terminal domain"/>
    <property type="match status" value="1"/>
</dbReference>
<dbReference type="GO" id="GO:0050112">
    <property type="term" value="F:inositol 2-dehydrogenase (NAD+) activity"/>
    <property type="evidence" value="ECO:0007669"/>
    <property type="project" value="UniProtKB-UniRule"/>
</dbReference>
<evidence type="ECO:0000256" key="4">
    <source>
        <dbReference type="HAMAP-Rule" id="MF_01671"/>
    </source>
</evidence>